<dbReference type="EMBL" id="FQXR01000008">
    <property type="protein sequence ID" value="SHI04983.1"/>
    <property type="molecule type" value="Genomic_DNA"/>
</dbReference>
<keyword evidence="3" id="KW-0255">Endonuclease</keyword>
<dbReference type="Proteomes" id="UP000184389">
    <property type="component" value="Unassembled WGS sequence"/>
</dbReference>
<proteinExistence type="inferred from homology"/>
<dbReference type="Gene3D" id="3.40.1350.10">
    <property type="match status" value="1"/>
</dbReference>
<keyword evidence="3" id="KW-0378">Hydrolase</keyword>
<dbReference type="InterPro" id="IPR011856">
    <property type="entry name" value="tRNA_endonuc-like_dom_sf"/>
</dbReference>
<evidence type="ECO:0000313" key="4">
    <source>
        <dbReference type="Proteomes" id="UP000184389"/>
    </source>
</evidence>
<dbReference type="AlphaFoldDB" id="A0A1M5Y0D0"/>
<dbReference type="InterPro" id="IPR003509">
    <property type="entry name" value="UPF0102_YraN-like"/>
</dbReference>
<dbReference type="GO" id="GO:0003676">
    <property type="term" value="F:nucleic acid binding"/>
    <property type="evidence" value="ECO:0007669"/>
    <property type="project" value="InterPro"/>
</dbReference>
<reference evidence="3 4" key="1">
    <citation type="submission" date="2016-11" db="EMBL/GenBank/DDBJ databases">
        <authorList>
            <person name="Jaros S."/>
            <person name="Januszkiewicz K."/>
            <person name="Wedrychowicz H."/>
        </authorList>
    </citation>
    <scope>NUCLEOTIDE SEQUENCE [LARGE SCALE GENOMIC DNA]</scope>
    <source>
        <strain evidence="3 4">DSM 13106</strain>
    </source>
</reference>
<evidence type="ECO:0000256" key="1">
    <source>
        <dbReference type="ARBA" id="ARBA00006738"/>
    </source>
</evidence>
<dbReference type="SUPFAM" id="SSF52980">
    <property type="entry name" value="Restriction endonuclease-like"/>
    <property type="match status" value="1"/>
</dbReference>
<dbReference type="InterPro" id="IPR011335">
    <property type="entry name" value="Restrct_endonuc-II-like"/>
</dbReference>
<dbReference type="NCBIfam" id="TIGR00252">
    <property type="entry name" value="YraN family protein"/>
    <property type="match status" value="1"/>
</dbReference>
<evidence type="ECO:0000313" key="3">
    <source>
        <dbReference type="EMBL" id="SHI04983.1"/>
    </source>
</evidence>
<gene>
    <name evidence="3" type="ORF">SAMN02745180_01910</name>
</gene>
<dbReference type="OrthoDB" id="9802516at2"/>
<dbReference type="GO" id="GO:0004519">
    <property type="term" value="F:endonuclease activity"/>
    <property type="evidence" value="ECO:0007669"/>
    <property type="project" value="UniProtKB-KW"/>
</dbReference>
<organism evidence="3 4">
    <name type="scientific">Sporanaerobacter acetigenes DSM 13106</name>
    <dbReference type="NCBI Taxonomy" id="1123281"/>
    <lineage>
        <taxon>Bacteria</taxon>
        <taxon>Bacillati</taxon>
        <taxon>Bacillota</taxon>
        <taxon>Tissierellia</taxon>
        <taxon>Tissierellales</taxon>
        <taxon>Sporanaerobacteraceae</taxon>
        <taxon>Sporanaerobacter</taxon>
    </lineage>
</organism>
<evidence type="ECO:0000256" key="2">
    <source>
        <dbReference type="HAMAP-Rule" id="MF_00048"/>
    </source>
</evidence>
<dbReference type="PANTHER" id="PTHR34039">
    <property type="entry name" value="UPF0102 PROTEIN YRAN"/>
    <property type="match status" value="1"/>
</dbReference>
<dbReference type="RefSeq" id="WP_072744565.1">
    <property type="nucleotide sequence ID" value="NZ_FQXR01000008.1"/>
</dbReference>
<dbReference type="STRING" id="1123281.SAMN02745180_01910"/>
<comment type="similarity">
    <text evidence="1 2">Belongs to the UPF0102 family.</text>
</comment>
<sequence length="117" mass="13821">MNNNIEKGIIGEEIACKYLMSKDYIILERNYRNKMGEIDIIAKNGELIVFVEVKTRTSTNYGYAYEAVNKKKQTKIINTALCYIKQYNLKNFQFRFDIIEIYLGKENKINHFEDAFV</sequence>
<keyword evidence="3" id="KW-0540">Nuclease</keyword>
<dbReference type="HAMAP" id="MF_00048">
    <property type="entry name" value="UPF0102"/>
    <property type="match status" value="1"/>
</dbReference>
<accession>A0A1M5Y0D0</accession>
<dbReference type="Pfam" id="PF02021">
    <property type="entry name" value="UPF0102"/>
    <property type="match status" value="1"/>
</dbReference>
<protein>
    <recommendedName>
        <fullName evidence="2">UPF0102 protein SAMN02745180_01910</fullName>
    </recommendedName>
</protein>
<dbReference type="CDD" id="cd20736">
    <property type="entry name" value="PoNe_Nuclease"/>
    <property type="match status" value="1"/>
</dbReference>
<name>A0A1M5Y0D0_9FIRM</name>
<dbReference type="PANTHER" id="PTHR34039:SF1">
    <property type="entry name" value="UPF0102 PROTEIN YRAN"/>
    <property type="match status" value="1"/>
</dbReference>
<keyword evidence="4" id="KW-1185">Reference proteome</keyword>
<dbReference type="NCBIfam" id="NF009150">
    <property type="entry name" value="PRK12497.1-3"/>
    <property type="match status" value="1"/>
</dbReference>